<dbReference type="SUPFAM" id="SSF52016">
    <property type="entry name" value="LeuD/IlvD-like"/>
    <property type="match status" value="1"/>
</dbReference>
<dbReference type="PROSITE" id="PS00886">
    <property type="entry name" value="ILVD_EDD_1"/>
    <property type="match status" value="1"/>
</dbReference>
<dbReference type="InterPro" id="IPR037237">
    <property type="entry name" value="IlvD/EDD_N"/>
</dbReference>
<dbReference type="Pfam" id="PF00920">
    <property type="entry name" value="ILVD_EDD_N"/>
    <property type="match status" value="1"/>
</dbReference>
<dbReference type="EMBL" id="FNEJ01000003">
    <property type="protein sequence ID" value="SDI29429.1"/>
    <property type="molecule type" value="Genomic_DNA"/>
</dbReference>
<dbReference type="UniPathway" id="UPA00226"/>
<dbReference type="Gene3D" id="3.50.30.80">
    <property type="entry name" value="IlvD/EDD C-terminal domain-like"/>
    <property type="match status" value="1"/>
</dbReference>
<dbReference type="InterPro" id="IPR056740">
    <property type="entry name" value="ILV_EDD_C"/>
</dbReference>
<dbReference type="HAMAP" id="MF_02094">
    <property type="entry name" value="Edd"/>
    <property type="match status" value="1"/>
</dbReference>
<evidence type="ECO:0000259" key="12">
    <source>
        <dbReference type="Pfam" id="PF24877"/>
    </source>
</evidence>
<comment type="function">
    <text evidence="9">Catalyzes the dehydration of 6-phospho-D-gluconate to 2-dehydro-3-deoxy-6-phospho-D-gluconate.</text>
</comment>
<keyword evidence="8 9" id="KW-0119">Carbohydrate metabolism</keyword>
<proteinExistence type="inferred from homology"/>
<comment type="pathway">
    <text evidence="9">Carbohydrate metabolism; Entner-Doudoroff pathway.</text>
</comment>
<dbReference type="SUPFAM" id="SSF143975">
    <property type="entry name" value="IlvD/EDD N-terminal domain-like"/>
    <property type="match status" value="1"/>
</dbReference>
<dbReference type="EC" id="4.2.1.12" evidence="9 10"/>
<evidence type="ECO:0000256" key="10">
    <source>
        <dbReference type="NCBIfam" id="TIGR01196"/>
    </source>
</evidence>
<dbReference type="InterPro" id="IPR000581">
    <property type="entry name" value="ILV_EDD_N"/>
</dbReference>
<keyword evidence="2 9" id="KW-0004">4Fe-4S</keyword>
<keyword evidence="7 9" id="KW-0456">Lyase</keyword>
<comment type="cofactor">
    <cofactor evidence="9">
        <name>[4Fe-4S] cluster</name>
        <dbReference type="ChEBI" id="CHEBI:49883"/>
    </cofactor>
    <text evidence="9">Binds 1 [4Fe-4S] cluster.</text>
</comment>
<dbReference type="GO" id="GO:0005829">
    <property type="term" value="C:cytosol"/>
    <property type="evidence" value="ECO:0007669"/>
    <property type="project" value="TreeGrafter"/>
</dbReference>
<dbReference type="Proteomes" id="UP000199093">
    <property type="component" value="Unassembled WGS sequence"/>
</dbReference>
<evidence type="ECO:0000313" key="13">
    <source>
        <dbReference type="EMBL" id="SDI29429.1"/>
    </source>
</evidence>
<dbReference type="PANTHER" id="PTHR43661:SF1">
    <property type="entry name" value="PHOSPHOGLUCONATE DEHYDRATASE"/>
    <property type="match status" value="1"/>
</dbReference>
<evidence type="ECO:0000256" key="7">
    <source>
        <dbReference type="ARBA" id="ARBA00023239"/>
    </source>
</evidence>
<feature type="binding site" evidence="9">
    <location>
        <position position="155"/>
    </location>
    <ligand>
        <name>[4Fe-4S] cluster</name>
        <dbReference type="ChEBI" id="CHEBI:49883"/>
    </ligand>
</feature>
<evidence type="ECO:0000256" key="4">
    <source>
        <dbReference type="ARBA" id="ARBA00023004"/>
    </source>
</evidence>
<evidence type="ECO:0000259" key="11">
    <source>
        <dbReference type="Pfam" id="PF00920"/>
    </source>
</evidence>
<dbReference type="GO" id="GO:0046872">
    <property type="term" value="F:metal ion binding"/>
    <property type="evidence" value="ECO:0007669"/>
    <property type="project" value="UniProtKB-KW"/>
</dbReference>
<comment type="catalytic activity">
    <reaction evidence="9">
        <text>6-phospho-D-gluconate = 2-dehydro-3-deoxy-6-phospho-D-gluconate + H2O</text>
        <dbReference type="Rhea" id="RHEA:17277"/>
        <dbReference type="ChEBI" id="CHEBI:15377"/>
        <dbReference type="ChEBI" id="CHEBI:57569"/>
        <dbReference type="ChEBI" id="CHEBI:58759"/>
        <dbReference type="EC" id="4.2.1.12"/>
    </reaction>
</comment>
<dbReference type="OrthoDB" id="9807077at2"/>
<name>A0A1G8JDT1_9RHOB</name>
<sequence length="601" mass="63574">MTLNASIADVTARIEARSEPLRRRYMDQMRRAAEEGPRRGHLACGNQAHAYAAMGADKEALATGQAPNLGIVTAYNDMLSAHQPYETYPALLREAARQVGGTAQVAGGVPAMCDGVTQGQTGMELSLFSRDVIALAAGVSLSHNTYDAAVYLGVCDKIVPGLVIAAATFGYIPGLFLPAGPMTSGLPNDEKSKVRQQFATGEIGRDKLMEAEMASYHGPGTCTFYGTANTNQMLMEFMGLHLPGASFVNPGTPLREALTVAGAQRALEITRLGNDYRPVCDVLDAKAFVNGIVGLMATGGSTNLVLHMPAMARAAGIVLDLEDFDAISNAVPLMAKVYPNGLADVNHFHAAGGLQFLIGELLEAGLLHEDVKTVAGDGLHLYTQEPKLRDGVLSYEETPRVTQNDRILRPASDPFQPTGGLRQLDGNLGHGILKISAVKPEHHLVEAPVRIFHDQGEVKEAFKRGEFTTDTIVVVRFQGPKSNGMPELHSLTPTLAVLQDRGLKVALVTDGRMSGASGKVPAAIHVSPEAADGGPLARLRDGDLVRLDAKAGTLMCLTEGFETREPASADLSGNGAGVGRELFEAFRRNVGLASTGAAVVV</sequence>
<evidence type="ECO:0000256" key="9">
    <source>
        <dbReference type="HAMAP-Rule" id="MF_02094"/>
    </source>
</evidence>
<dbReference type="RefSeq" id="WP_089844134.1">
    <property type="nucleotide sequence ID" value="NZ_FNEJ01000003.1"/>
</dbReference>
<reference evidence="13 14" key="1">
    <citation type="submission" date="2016-10" db="EMBL/GenBank/DDBJ databases">
        <authorList>
            <person name="de Groot N.N."/>
        </authorList>
    </citation>
    <scope>NUCLEOTIDE SEQUENCE [LARGE SCALE GENOMIC DNA]</scope>
    <source>
        <strain evidence="13 14">DSM 26424</strain>
    </source>
</reference>
<keyword evidence="14" id="KW-1185">Reference proteome</keyword>
<keyword evidence="5 9" id="KW-0411">Iron-sulfur</keyword>
<dbReference type="InterPro" id="IPR004786">
    <property type="entry name" value="6-phosphgluc_deHydtase"/>
</dbReference>
<feature type="domain" description="Dihydroxy-acid/6-phosphogluconate dehydratase C-terminal" evidence="12">
    <location>
        <begin position="407"/>
        <end position="597"/>
    </location>
</feature>
<dbReference type="GO" id="GO:0009255">
    <property type="term" value="P:Entner-Doudoroff pathway through 6-phosphogluconate"/>
    <property type="evidence" value="ECO:0007669"/>
    <property type="project" value="UniProtKB-UniRule"/>
</dbReference>
<evidence type="ECO:0000256" key="2">
    <source>
        <dbReference type="ARBA" id="ARBA00022485"/>
    </source>
</evidence>
<keyword evidence="6 9" id="KW-0311">Gluconate utilization</keyword>
<evidence type="ECO:0000313" key="14">
    <source>
        <dbReference type="Proteomes" id="UP000199093"/>
    </source>
</evidence>
<dbReference type="AlphaFoldDB" id="A0A1G8JDT1"/>
<feature type="domain" description="Dihydroxy-acid/6-phosphogluconate dehydratase N-terminal" evidence="11">
    <location>
        <begin position="67"/>
        <end position="379"/>
    </location>
</feature>
<dbReference type="Pfam" id="PF24877">
    <property type="entry name" value="ILV_EDD_C"/>
    <property type="match status" value="1"/>
</dbReference>
<keyword evidence="4 9" id="KW-0408">Iron</keyword>
<organism evidence="13 14">
    <name type="scientific">Salipiger marinus</name>
    <dbReference type="NCBI Taxonomy" id="555512"/>
    <lineage>
        <taxon>Bacteria</taxon>
        <taxon>Pseudomonadati</taxon>
        <taxon>Pseudomonadota</taxon>
        <taxon>Alphaproteobacteria</taxon>
        <taxon>Rhodobacterales</taxon>
        <taxon>Roseobacteraceae</taxon>
        <taxon>Salipiger</taxon>
    </lineage>
</organism>
<keyword evidence="3 9" id="KW-0479">Metal-binding</keyword>
<evidence type="ECO:0000256" key="1">
    <source>
        <dbReference type="ARBA" id="ARBA00006486"/>
    </source>
</evidence>
<evidence type="ECO:0000256" key="8">
    <source>
        <dbReference type="ARBA" id="ARBA00023277"/>
    </source>
</evidence>
<evidence type="ECO:0000256" key="5">
    <source>
        <dbReference type="ARBA" id="ARBA00023014"/>
    </source>
</evidence>
<evidence type="ECO:0000256" key="3">
    <source>
        <dbReference type="ARBA" id="ARBA00022723"/>
    </source>
</evidence>
<protein>
    <recommendedName>
        <fullName evidence="9 10">Phosphogluconate dehydratase</fullName>
        <ecNumber evidence="9 10">4.2.1.12</ecNumber>
    </recommendedName>
</protein>
<feature type="binding site" evidence="9">
    <location>
        <position position="222"/>
    </location>
    <ligand>
        <name>[4Fe-4S] cluster</name>
        <dbReference type="ChEBI" id="CHEBI:49883"/>
    </ligand>
</feature>
<dbReference type="InterPro" id="IPR042096">
    <property type="entry name" value="Dihydro-acid_dehy_C"/>
</dbReference>
<evidence type="ECO:0000256" key="6">
    <source>
        <dbReference type="ARBA" id="ARBA00023064"/>
    </source>
</evidence>
<dbReference type="STRING" id="555512.SAMN04487993_100311"/>
<dbReference type="GO" id="GO:0051539">
    <property type="term" value="F:4 iron, 4 sulfur cluster binding"/>
    <property type="evidence" value="ECO:0007669"/>
    <property type="project" value="UniProtKB-UniRule"/>
</dbReference>
<dbReference type="InterPro" id="IPR020558">
    <property type="entry name" value="DiOHA_6PGluconate_deHydtase_CS"/>
</dbReference>
<comment type="similarity">
    <text evidence="1 9">Belongs to the IlvD/Edd family.</text>
</comment>
<accession>A0A1G8JDT1</accession>
<dbReference type="PROSITE" id="PS00887">
    <property type="entry name" value="ILVD_EDD_2"/>
    <property type="match status" value="1"/>
</dbReference>
<gene>
    <name evidence="9" type="primary">edd</name>
    <name evidence="13" type="ORF">SAMN04487993_100311</name>
</gene>
<dbReference type="GO" id="GO:0004456">
    <property type="term" value="F:phosphogluconate dehydratase activity"/>
    <property type="evidence" value="ECO:0007669"/>
    <property type="project" value="UniProtKB-UniRule"/>
</dbReference>
<dbReference type="PANTHER" id="PTHR43661">
    <property type="entry name" value="D-XYLONATE DEHYDRATASE"/>
    <property type="match status" value="1"/>
</dbReference>
<dbReference type="NCBIfam" id="TIGR01196">
    <property type="entry name" value="edd"/>
    <property type="match status" value="1"/>
</dbReference>
<dbReference type="GO" id="GO:0019521">
    <property type="term" value="P:D-gluconate metabolic process"/>
    <property type="evidence" value="ECO:0007669"/>
    <property type="project" value="UniProtKB-KW"/>
</dbReference>